<reference evidence="2" key="1">
    <citation type="journal article" date="2013" name="Nature">
        <title>Draft genome of the wheat A-genome progenitor Triticum urartu.</title>
        <authorList>
            <person name="Ling H.Q."/>
            <person name="Zhao S."/>
            <person name="Liu D."/>
            <person name="Wang J."/>
            <person name="Sun H."/>
            <person name="Zhang C."/>
            <person name="Fan H."/>
            <person name="Li D."/>
            <person name="Dong L."/>
            <person name="Tao Y."/>
            <person name="Gao C."/>
            <person name="Wu H."/>
            <person name="Li Y."/>
            <person name="Cui Y."/>
            <person name="Guo X."/>
            <person name="Zheng S."/>
            <person name="Wang B."/>
            <person name="Yu K."/>
            <person name="Liang Q."/>
            <person name="Yang W."/>
            <person name="Lou X."/>
            <person name="Chen J."/>
            <person name="Feng M."/>
            <person name="Jian J."/>
            <person name="Zhang X."/>
            <person name="Luo G."/>
            <person name="Jiang Y."/>
            <person name="Liu J."/>
            <person name="Wang Z."/>
            <person name="Sha Y."/>
            <person name="Zhang B."/>
            <person name="Wu H."/>
            <person name="Tang D."/>
            <person name="Shen Q."/>
            <person name="Xue P."/>
            <person name="Zou S."/>
            <person name="Wang X."/>
            <person name="Liu X."/>
            <person name="Wang F."/>
            <person name="Yang Y."/>
            <person name="An X."/>
            <person name="Dong Z."/>
            <person name="Zhang K."/>
            <person name="Zhang X."/>
            <person name="Luo M.C."/>
            <person name="Dvorak J."/>
            <person name="Tong Y."/>
            <person name="Wang J."/>
            <person name="Yang H."/>
            <person name="Li Z."/>
            <person name="Wang D."/>
            <person name="Zhang A."/>
            <person name="Wang J."/>
        </authorList>
    </citation>
    <scope>NUCLEOTIDE SEQUENCE</scope>
    <source>
        <strain evidence="2">cv. G1812</strain>
    </source>
</reference>
<dbReference type="EnsemblPlants" id="TuG1812G0700002815.01.T01">
    <property type="protein sequence ID" value="TuG1812G0700002815.01.T01.cds429295"/>
    <property type="gene ID" value="TuG1812G0700002815.01"/>
</dbReference>
<dbReference type="Gramene" id="TuG1812G0700002815.01.T01">
    <property type="protein sequence ID" value="TuG1812G0700002815.01.T01.cds429295"/>
    <property type="gene ID" value="TuG1812G0700002815.01"/>
</dbReference>
<evidence type="ECO:0000313" key="1">
    <source>
        <dbReference type="EnsemblPlants" id="TuG1812G0700002815.01.T01.cds429295"/>
    </source>
</evidence>
<accession>A0A8R7R460</accession>
<sequence>MKERDQKQKNCRNLTVWTVSQITVFHRKKIKHCTQNIIDHQWNRPIQTTQPSISHSDRVKHLQGIN</sequence>
<dbReference type="AlphaFoldDB" id="A0A8R7R460"/>
<protein>
    <submittedName>
        <fullName evidence="1">Uncharacterized protein</fullName>
    </submittedName>
</protein>
<dbReference type="Proteomes" id="UP000015106">
    <property type="component" value="Chromosome 7"/>
</dbReference>
<proteinExistence type="predicted"/>
<organism evidence="1 2">
    <name type="scientific">Triticum urartu</name>
    <name type="common">Red wild einkorn</name>
    <name type="synonym">Crithodium urartu</name>
    <dbReference type="NCBI Taxonomy" id="4572"/>
    <lineage>
        <taxon>Eukaryota</taxon>
        <taxon>Viridiplantae</taxon>
        <taxon>Streptophyta</taxon>
        <taxon>Embryophyta</taxon>
        <taxon>Tracheophyta</taxon>
        <taxon>Spermatophyta</taxon>
        <taxon>Magnoliopsida</taxon>
        <taxon>Liliopsida</taxon>
        <taxon>Poales</taxon>
        <taxon>Poaceae</taxon>
        <taxon>BOP clade</taxon>
        <taxon>Pooideae</taxon>
        <taxon>Triticodae</taxon>
        <taxon>Triticeae</taxon>
        <taxon>Triticinae</taxon>
        <taxon>Triticum</taxon>
    </lineage>
</organism>
<evidence type="ECO:0000313" key="2">
    <source>
        <dbReference type="Proteomes" id="UP000015106"/>
    </source>
</evidence>
<name>A0A8R7R460_TRIUA</name>
<keyword evidence="2" id="KW-1185">Reference proteome</keyword>
<reference evidence="1" key="2">
    <citation type="submission" date="2018-03" db="EMBL/GenBank/DDBJ databases">
        <title>The Triticum urartu genome reveals the dynamic nature of wheat genome evolution.</title>
        <authorList>
            <person name="Ling H."/>
            <person name="Ma B."/>
            <person name="Shi X."/>
            <person name="Liu H."/>
            <person name="Dong L."/>
            <person name="Sun H."/>
            <person name="Cao Y."/>
            <person name="Gao Q."/>
            <person name="Zheng S."/>
            <person name="Li Y."/>
            <person name="Yu Y."/>
            <person name="Du H."/>
            <person name="Qi M."/>
            <person name="Li Y."/>
            <person name="Yu H."/>
            <person name="Cui Y."/>
            <person name="Wang N."/>
            <person name="Chen C."/>
            <person name="Wu H."/>
            <person name="Zhao Y."/>
            <person name="Zhang J."/>
            <person name="Li Y."/>
            <person name="Zhou W."/>
            <person name="Zhang B."/>
            <person name="Hu W."/>
            <person name="Eijk M."/>
            <person name="Tang J."/>
            <person name="Witsenboer H."/>
            <person name="Zhao S."/>
            <person name="Li Z."/>
            <person name="Zhang A."/>
            <person name="Wang D."/>
            <person name="Liang C."/>
        </authorList>
    </citation>
    <scope>NUCLEOTIDE SEQUENCE [LARGE SCALE GENOMIC DNA]</scope>
    <source>
        <strain evidence="1">cv. G1812</strain>
    </source>
</reference>
<reference evidence="1" key="3">
    <citation type="submission" date="2022-06" db="UniProtKB">
        <authorList>
            <consortium name="EnsemblPlants"/>
        </authorList>
    </citation>
    <scope>IDENTIFICATION</scope>
</reference>